<dbReference type="RefSeq" id="WP_091360637.1">
    <property type="nucleotide sequence ID" value="NZ_AP025284.1"/>
</dbReference>
<sequence length="137" mass="15608">MFRVITALLITLALTGCMDSISKLSEPADTSYYTVDLKDYEYCRGNTTQCLSMTLIGTGLPYFKPIEEAYSQKLSGKNSLKSLIRMLLTSDNAKYPIVKESEDGRYYRLGANKQTDTVWKTLQHIEESLYNPKRLID</sequence>
<organism evidence="1 2">
    <name type="scientific">Amphritea atlantica</name>
    <dbReference type="NCBI Taxonomy" id="355243"/>
    <lineage>
        <taxon>Bacteria</taxon>
        <taxon>Pseudomonadati</taxon>
        <taxon>Pseudomonadota</taxon>
        <taxon>Gammaproteobacteria</taxon>
        <taxon>Oceanospirillales</taxon>
        <taxon>Oceanospirillaceae</taxon>
        <taxon>Amphritea</taxon>
    </lineage>
</organism>
<evidence type="ECO:0008006" key="3">
    <source>
        <dbReference type="Google" id="ProtNLM"/>
    </source>
</evidence>
<dbReference type="PROSITE" id="PS51257">
    <property type="entry name" value="PROKAR_LIPOPROTEIN"/>
    <property type="match status" value="1"/>
</dbReference>
<keyword evidence="2" id="KW-1185">Reference proteome</keyword>
<evidence type="ECO:0000313" key="1">
    <source>
        <dbReference type="EMBL" id="SEQ96323.1"/>
    </source>
</evidence>
<dbReference type="Proteomes" id="UP000198749">
    <property type="component" value="Unassembled WGS sequence"/>
</dbReference>
<proteinExistence type="predicted"/>
<name>A0A1H9KBR4_9GAMM</name>
<evidence type="ECO:0000313" key="2">
    <source>
        <dbReference type="Proteomes" id="UP000198749"/>
    </source>
</evidence>
<accession>A0A1H9KBR4</accession>
<dbReference type="EMBL" id="FOGB01000012">
    <property type="protein sequence ID" value="SEQ96323.1"/>
    <property type="molecule type" value="Genomic_DNA"/>
</dbReference>
<dbReference type="OrthoDB" id="6119956at2"/>
<protein>
    <recommendedName>
        <fullName evidence="3">Lipoprotein</fullName>
    </recommendedName>
</protein>
<dbReference type="AlphaFoldDB" id="A0A1H9KBR4"/>
<gene>
    <name evidence="1" type="ORF">SAMN03080615_03424</name>
</gene>
<reference evidence="2" key="1">
    <citation type="submission" date="2016-10" db="EMBL/GenBank/DDBJ databases">
        <authorList>
            <person name="Varghese N."/>
            <person name="Submissions S."/>
        </authorList>
    </citation>
    <scope>NUCLEOTIDE SEQUENCE [LARGE SCALE GENOMIC DNA]</scope>
    <source>
        <strain evidence="2">DSM 18887</strain>
    </source>
</reference>